<feature type="region of interest" description="Disordered" evidence="2">
    <location>
        <begin position="541"/>
        <end position="570"/>
    </location>
</feature>
<dbReference type="Gene3D" id="1.20.900.10">
    <property type="entry name" value="Dbl homology (DH) domain"/>
    <property type="match status" value="1"/>
</dbReference>
<dbReference type="CDD" id="cd13245">
    <property type="entry name" value="PH_PLEKHG7"/>
    <property type="match status" value="1"/>
</dbReference>
<dbReference type="CDD" id="cd00160">
    <property type="entry name" value="RhoGEF"/>
    <property type="match status" value="1"/>
</dbReference>
<feature type="region of interest" description="Disordered" evidence="2">
    <location>
        <begin position="1191"/>
        <end position="1217"/>
    </location>
</feature>
<name>A0A2B4SQW3_STYPI</name>
<dbReference type="OrthoDB" id="5585231at2759"/>
<gene>
    <name evidence="5" type="primary">PLEKHG7</name>
    <name evidence="5" type="ORF">AWC38_SpisGene2100</name>
</gene>
<evidence type="ECO:0000313" key="5">
    <source>
        <dbReference type="EMBL" id="PFX33064.1"/>
    </source>
</evidence>
<dbReference type="SUPFAM" id="SSF50729">
    <property type="entry name" value="PH domain-like"/>
    <property type="match status" value="1"/>
</dbReference>
<accession>A0A2B4SQW3</accession>
<sequence length="1229" mass="139642">MTMDFDCKWSPMTASQVFWQEMSADRDMLRTGIAERVQAGRSPPLRRRRTREYIPNSRSTQRQGYLDQNLHESSLFTDELTYGTGRDVGRRLYPDENMNNLTRSSSENQHHLQDILRVMPENSHLSERYQILKAENKILRERLQNALQREMKALKTFKRLAKENRQLKLNLRKYERTLLGFYDDDSDSDHGEHPKDPEFGVHLRQENSTVLHGEDLCNGQETPERDCNQTLQPLKETKSISTSTEDIMFTSKEDKCTSTDDLEIFGIKTESAESSDFENNDDKVLECAGPEFHATSLVEASNDACAGSEYPAPNLTDATKVQLLQTQLLAMQTQSVQERRKFSDTRRYWTDPMIANNLGMKELQRASSSPSLLDGCGENSTEKKNLHCKDGASVPKRRVSDGNNPFSSDFIPRSRPSSFNDSELSTVPEVTVSQDEERNDGEDSSRSPSPNSRHSQDDIASSSSSPVPSPISEESLAFQRSPRASPFILDVDSVISERHQNLLAEASASPSPQPSPAGSPQIKRKLAHTVSLPPTSIHHYLGVQGQSKDIEDKNDPPPMRRSRRKSIDDDEIYVNKNRQTSVSLKFEGDIERENAESLAADIVEFLKSRTKRSRAGTVPSPRTSREEELKGENLSADEDDAIFTQSRSMRARRGSAVVSMPGDHYQMDLHVLNVPGEGIGKALSVIREKKELSGSSASLNSIVSDPDKKSRWSILRRNKKMLLLKDKQPRQGEDFKESLARMRDNPKAIVTHELAEFKNSHWTQLMGQSIENCPRRPRSDGIRALSDHETKRREAVWELFHSEVIYLMSHLLVLKEVFLEPLKEIQQMGHLQHVDVNKIFCNVQDLCEVSTRFAKNLLRVFQSEQPTQFGSTASVVSAFTEFSRKVHPQYQRYCLNYSKALSYLDSLKKDEDFQEFIKWCESDSRCNRLQITDLLVAPLQHLTKYPLLLKNISKRTSEGDEQHRSLSSIIKAVELSIQELEGKVKSRANYERLQELQSSLVWPSIAELDPKTYVPEFLRGILLKQPCESLLASPKRQLLYEGPLMLIENAKVDVYAFLFDDMLLLTRSRKFPLKVNKKLNLAGMTDSPPPTPPMVRRSLSGAQYTVYKQPIPLDRFIIIDAEATHAGSTLKNSFVIIHYSRFKQTVGLYTLQAPSQNLKETWTSTLKAAQGKWSEAVALELAAETEKMSSFQTNNEKVVEQETEPKSPDDTTLSQTEMLSYYKPIESQC</sequence>
<evidence type="ECO:0000259" key="3">
    <source>
        <dbReference type="PROSITE" id="PS50003"/>
    </source>
</evidence>
<evidence type="ECO:0000259" key="4">
    <source>
        <dbReference type="PROSITE" id="PS50010"/>
    </source>
</evidence>
<feature type="domain" description="DH" evidence="4">
    <location>
        <begin position="791"/>
        <end position="983"/>
    </location>
</feature>
<feature type="compositionally biased region" description="Polar residues" evidence="2">
    <location>
        <begin position="415"/>
        <end position="425"/>
    </location>
</feature>
<feature type="compositionally biased region" description="Low complexity" evidence="2">
    <location>
        <begin position="461"/>
        <end position="475"/>
    </location>
</feature>
<reference evidence="6" key="1">
    <citation type="journal article" date="2017" name="bioRxiv">
        <title>Comparative analysis of the genomes of Stylophora pistillata and Acropora digitifera provides evidence for extensive differences between species of corals.</title>
        <authorList>
            <person name="Voolstra C.R."/>
            <person name="Li Y."/>
            <person name="Liew Y.J."/>
            <person name="Baumgarten S."/>
            <person name="Zoccola D."/>
            <person name="Flot J.-F."/>
            <person name="Tambutte S."/>
            <person name="Allemand D."/>
            <person name="Aranda M."/>
        </authorList>
    </citation>
    <scope>NUCLEOTIDE SEQUENCE [LARGE SCALE GENOMIC DNA]</scope>
</reference>
<dbReference type="Gene3D" id="2.30.29.30">
    <property type="entry name" value="Pleckstrin-homology domain (PH domain)/Phosphotyrosine-binding domain (PTB)"/>
    <property type="match status" value="1"/>
</dbReference>
<evidence type="ECO:0000256" key="2">
    <source>
        <dbReference type="SAM" id="MobiDB-lite"/>
    </source>
</evidence>
<dbReference type="Pfam" id="PF00621">
    <property type="entry name" value="RhoGEF"/>
    <property type="match status" value="1"/>
</dbReference>
<dbReference type="AlphaFoldDB" id="A0A2B4SQW3"/>
<dbReference type="InterPro" id="IPR035899">
    <property type="entry name" value="DBL_dom_sf"/>
</dbReference>
<dbReference type="InterPro" id="IPR011993">
    <property type="entry name" value="PH-like_dom_sf"/>
</dbReference>
<feature type="compositionally biased region" description="Basic and acidic residues" evidence="2">
    <location>
        <begin position="380"/>
        <end position="390"/>
    </location>
</feature>
<evidence type="ECO:0000256" key="1">
    <source>
        <dbReference type="SAM" id="Coils"/>
    </source>
</evidence>
<dbReference type="SMART" id="SM00233">
    <property type="entry name" value="PH"/>
    <property type="match status" value="1"/>
</dbReference>
<keyword evidence="1" id="KW-0175">Coiled coil</keyword>
<dbReference type="SUPFAM" id="SSF48065">
    <property type="entry name" value="DBL homology domain (DH-domain)"/>
    <property type="match status" value="1"/>
</dbReference>
<dbReference type="Pfam" id="PF16652">
    <property type="entry name" value="PH_13"/>
    <property type="match status" value="1"/>
</dbReference>
<dbReference type="InterPro" id="IPR040181">
    <property type="entry name" value="PKHG5/7"/>
</dbReference>
<organism evidence="5 6">
    <name type="scientific">Stylophora pistillata</name>
    <name type="common">Smooth cauliflower coral</name>
    <dbReference type="NCBI Taxonomy" id="50429"/>
    <lineage>
        <taxon>Eukaryota</taxon>
        <taxon>Metazoa</taxon>
        <taxon>Cnidaria</taxon>
        <taxon>Anthozoa</taxon>
        <taxon>Hexacorallia</taxon>
        <taxon>Scleractinia</taxon>
        <taxon>Astrocoeniina</taxon>
        <taxon>Pocilloporidae</taxon>
        <taxon>Stylophora</taxon>
    </lineage>
</organism>
<evidence type="ECO:0000313" key="6">
    <source>
        <dbReference type="Proteomes" id="UP000225706"/>
    </source>
</evidence>
<dbReference type="GO" id="GO:0005085">
    <property type="term" value="F:guanyl-nucleotide exchange factor activity"/>
    <property type="evidence" value="ECO:0007669"/>
    <property type="project" value="InterPro"/>
</dbReference>
<dbReference type="Proteomes" id="UP000225706">
    <property type="component" value="Unassembled WGS sequence"/>
</dbReference>
<dbReference type="InterPro" id="IPR001849">
    <property type="entry name" value="PH_domain"/>
</dbReference>
<dbReference type="PROSITE" id="PS50010">
    <property type="entry name" value="DH_2"/>
    <property type="match status" value="1"/>
</dbReference>
<dbReference type="PANTHER" id="PTHR13217">
    <property type="entry name" value="PLECKSTRIN HOMOLOGY DOMAIN-CONTAINING FAMILY G MEMBER 7"/>
    <property type="match status" value="1"/>
</dbReference>
<dbReference type="EMBL" id="LSMT01000016">
    <property type="protein sequence ID" value="PFX33064.1"/>
    <property type="molecule type" value="Genomic_DNA"/>
</dbReference>
<feature type="region of interest" description="Disordered" evidence="2">
    <location>
        <begin position="361"/>
        <end position="478"/>
    </location>
</feature>
<comment type="caution">
    <text evidence="5">The sequence shown here is derived from an EMBL/GenBank/DDBJ whole genome shotgun (WGS) entry which is preliminary data.</text>
</comment>
<dbReference type="PROSITE" id="PS50003">
    <property type="entry name" value="PH_DOMAIN"/>
    <property type="match status" value="1"/>
</dbReference>
<dbReference type="SMART" id="SM00325">
    <property type="entry name" value="RhoGEF"/>
    <property type="match status" value="1"/>
</dbReference>
<keyword evidence="6" id="KW-1185">Reference proteome</keyword>
<dbReference type="GO" id="GO:0007266">
    <property type="term" value="P:Rho protein signal transduction"/>
    <property type="evidence" value="ECO:0007669"/>
    <property type="project" value="TreeGrafter"/>
</dbReference>
<feature type="region of interest" description="Disordered" evidence="2">
    <location>
        <begin position="505"/>
        <end position="524"/>
    </location>
</feature>
<feature type="compositionally biased region" description="Basic and acidic residues" evidence="2">
    <location>
        <begin position="1197"/>
        <end position="1209"/>
    </location>
</feature>
<protein>
    <submittedName>
        <fullName evidence="5">Pleckstrin-likey domain-containing family G member 7</fullName>
    </submittedName>
</protein>
<feature type="coiled-coil region" evidence="1">
    <location>
        <begin position="122"/>
        <end position="177"/>
    </location>
</feature>
<feature type="region of interest" description="Disordered" evidence="2">
    <location>
        <begin position="610"/>
        <end position="635"/>
    </location>
</feature>
<proteinExistence type="predicted"/>
<dbReference type="STRING" id="50429.A0A2B4SQW3"/>
<dbReference type="InterPro" id="IPR000219">
    <property type="entry name" value="DH_dom"/>
</dbReference>
<feature type="domain" description="PH" evidence="3">
    <location>
        <begin position="1037"/>
        <end position="1171"/>
    </location>
</feature>
<dbReference type="PANTHER" id="PTHR13217:SF6">
    <property type="entry name" value="PLECKSTRIN HOMOLOGY DOMAIN-CONTAINING FAMILY G MEMBER 7"/>
    <property type="match status" value="1"/>
</dbReference>